<dbReference type="InterPro" id="IPR018629">
    <property type="entry name" value="XK-rel"/>
</dbReference>
<dbReference type="Pfam" id="PF09815">
    <property type="entry name" value="XK-related"/>
    <property type="match status" value="1"/>
</dbReference>
<evidence type="ECO:0000256" key="1">
    <source>
        <dbReference type="ARBA" id="ARBA00004141"/>
    </source>
</evidence>
<dbReference type="GO" id="GO:0005886">
    <property type="term" value="C:plasma membrane"/>
    <property type="evidence" value="ECO:0007669"/>
    <property type="project" value="UniProtKB-ARBA"/>
</dbReference>
<feature type="transmembrane region" description="Helical" evidence="6">
    <location>
        <begin position="159"/>
        <end position="179"/>
    </location>
</feature>
<proteinExistence type="inferred from homology"/>
<gene>
    <name evidence="8" type="ORF">DILT_LOCUS2826</name>
</gene>
<keyword evidence="3 6" id="KW-0812">Transmembrane</keyword>
<keyword evidence="9" id="KW-1185">Reference proteome</keyword>
<reference evidence="8 9" key="1">
    <citation type="submission" date="2018-11" db="EMBL/GenBank/DDBJ databases">
        <authorList>
            <consortium name="Pathogen Informatics"/>
        </authorList>
    </citation>
    <scope>NUCLEOTIDE SEQUENCE [LARGE SCALE GENOMIC DNA]</scope>
</reference>
<keyword evidence="4 6" id="KW-1133">Transmembrane helix</keyword>
<keyword evidence="5 6" id="KW-0472">Membrane</keyword>
<feature type="region of interest" description="Disordered" evidence="7">
    <location>
        <begin position="1"/>
        <end position="60"/>
    </location>
</feature>
<accession>A0A3P6TCZ7</accession>
<comment type="subcellular location">
    <subcellularLocation>
        <location evidence="1 6">Membrane</location>
        <topology evidence="1 6">Multi-pass membrane protein</topology>
    </subcellularLocation>
</comment>
<name>A0A3P6TCZ7_DIBLA</name>
<feature type="transmembrane region" description="Helical" evidence="6">
    <location>
        <begin position="106"/>
        <end position="134"/>
    </location>
</feature>
<dbReference type="EMBL" id="UYRU01042684">
    <property type="protein sequence ID" value="VDK77130.1"/>
    <property type="molecule type" value="Genomic_DNA"/>
</dbReference>
<feature type="compositionally biased region" description="Acidic residues" evidence="7">
    <location>
        <begin position="12"/>
        <end position="29"/>
    </location>
</feature>
<evidence type="ECO:0000256" key="5">
    <source>
        <dbReference type="ARBA" id="ARBA00023136"/>
    </source>
</evidence>
<evidence type="ECO:0000313" key="8">
    <source>
        <dbReference type="EMBL" id="VDK77130.1"/>
    </source>
</evidence>
<dbReference type="OrthoDB" id="8190653at2759"/>
<evidence type="ECO:0000256" key="6">
    <source>
        <dbReference type="RuleBase" id="RU910716"/>
    </source>
</evidence>
<evidence type="ECO:0000256" key="4">
    <source>
        <dbReference type="ARBA" id="ARBA00022989"/>
    </source>
</evidence>
<evidence type="ECO:0000256" key="7">
    <source>
        <dbReference type="SAM" id="MobiDB-lite"/>
    </source>
</evidence>
<comment type="caution">
    <text evidence="6">Lacks conserved residue(s) required for the propagation of feature annotation.</text>
</comment>
<sequence>MDKFSNIPFMNEVEEDAGPSSPDTEEDENLSCIMPLDKSEGPAQSAHSASESNGEDDDCKAHPDRCTNLKGVRKCLIYGGMEALVHILDLTLDIYVTVNFFKKGEIVLAILGTCFIAIPYLCTILLSLLGFWLISRNQTGTKRPWCALVVLHTLPIVPVLWYVWTAFFTLTAFLTQILIMPDMNLRLSNG</sequence>
<evidence type="ECO:0000256" key="3">
    <source>
        <dbReference type="ARBA" id="ARBA00022692"/>
    </source>
</evidence>
<evidence type="ECO:0000313" key="9">
    <source>
        <dbReference type="Proteomes" id="UP000281553"/>
    </source>
</evidence>
<protein>
    <recommendedName>
        <fullName evidence="6">XK-related protein</fullName>
    </recommendedName>
</protein>
<dbReference type="AlphaFoldDB" id="A0A3P6TCZ7"/>
<organism evidence="8 9">
    <name type="scientific">Dibothriocephalus latus</name>
    <name type="common">Fish tapeworm</name>
    <name type="synonym">Diphyllobothrium latum</name>
    <dbReference type="NCBI Taxonomy" id="60516"/>
    <lineage>
        <taxon>Eukaryota</taxon>
        <taxon>Metazoa</taxon>
        <taxon>Spiralia</taxon>
        <taxon>Lophotrochozoa</taxon>
        <taxon>Platyhelminthes</taxon>
        <taxon>Cestoda</taxon>
        <taxon>Eucestoda</taxon>
        <taxon>Diphyllobothriidea</taxon>
        <taxon>Diphyllobothriidae</taxon>
        <taxon>Dibothriocephalus</taxon>
    </lineage>
</organism>
<dbReference type="Proteomes" id="UP000281553">
    <property type="component" value="Unassembled WGS sequence"/>
</dbReference>
<comment type="similarity">
    <text evidence="2 6">Belongs to the XK family.</text>
</comment>
<evidence type="ECO:0000256" key="2">
    <source>
        <dbReference type="ARBA" id="ARBA00008789"/>
    </source>
</evidence>